<feature type="transmembrane region" description="Helical" evidence="1">
    <location>
        <begin position="75"/>
        <end position="103"/>
    </location>
</feature>
<dbReference type="HOGENOM" id="CLU_884915_0_0_10"/>
<evidence type="ECO:0000313" key="3">
    <source>
        <dbReference type="Proteomes" id="UP000006051"/>
    </source>
</evidence>
<proteinExistence type="predicted"/>
<evidence type="ECO:0008006" key="4">
    <source>
        <dbReference type="Google" id="ProtNLM"/>
    </source>
</evidence>
<dbReference type="EMBL" id="CP003283">
    <property type="protein sequence ID" value="AFL96960.1"/>
    <property type="molecule type" value="Genomic_DNA"/>
</dbReference>
<dbReference type="eggNOG" id="ENOG502ZCGS">
    <property type="taxonomic scope" value="Bacteria"/>
</dbReference>
<keyword evidence="1" id="KW-0472">Membrane</keyword>
<feature type="transmembrane region" description="Helical" evidence="1">
    <location>
        <begin position="226"/>
        <end position="257"/>
    </location>
</feature>
<feature type="transmembrane region" description="Helical" evidence="1">
    <location>
        <begin position="168"/>
        <end position="195"/>
    </location>
</feature>
<evidence type="ECO:0000256" key="1">
    <source>
        <dbReference type="SAM" id="Phobius"/>
    </source>
</evidence>
<dbReference type="GeneID" id="71569057"/>
<dbReference type="Proteomes" id="UP000006051">
    <property type="component" value="Chromosome"/>
</dbReference>
<feature type="transmembrane region" description="Helical" evidence="1">
    <location>
        <begin position="269"/>
        <end position="298"/>
    </location>
</feature>
<sequence length="327" mass="36556">MIFYKKRNLGELISDSLGFFKEYGKNFLKNYIALSGGVIILILVISFFILKDIPFNLLILGGNSNFIYSYFSENIGLFGFVGFLILFLFFILGCISYSLPILYMQTASEQNRKNFSIQEIFDVFKNKLGRIATYFIIAFLLAIPIGFVLILILALLMAPASLFMGDSFVLNAIGFLLIVAILLFFGVSLLLIFTLSFNNYILTDMGFFQSIGKAFSITFSKNFKKYFLSVFLSYLIISTIQMAVGLIVGLIAGFAAMAGVSEDAVNPGFIASFTVIITVVSYILSFVLGLILSNLIYINIGLIYYDSREDLHREVFFDEIDTIGTNA</sequence>
<dbReference type="STRING" id="867902.Ornrh_0762"/>
<keyword evidence="1" id="KW-1133">Transmembrane helix</keyword>
<accession>I3ZZ26</accession>
<reference evidence="2 3" key="1">
    <citation type="submission" date="2012-06" db="EMBL/GenBank/DDBJ databases">
        <title>The complete genome of Ornithobacterium rhinotracheale DSM 15997.</title>
        <authorList>
            <consortium name="US DOE Joint Genome Institute (JGI-PGF)"/>
            <person name="Lucas S."/>
            <person name="Copeland A."/>
            <person name="Lapidus A."/>
            <person name="Goodwin L."/>
            <person name="Pitluck S."/>
            <person name="Peters L."/>
            <person name="Mikhailova N."/>
            <person name="Teshima H."/>
            <person name="Kyrpides N."/>
            <person name="Mavromatis K."/>
            <person name="Pagani I."/>
            <person name="Ivanova N."/>
            <person name="Ovchinnikova G."/>
            <person name="Zeytun A."/>
            <person name="Detter J.C."/>
            <person name="Han C."/>
            <person name="Land M."/>
            <person name="Hauser L."/>
            <person name="Markowitz V."/>
            <person name="Cheng J.-F."/>
            <person name="Hugenholtz P."/>
            <person name="Woyke T."/>
            <person name="Wu D."/>
            <person name="Lang E."/>
            <person name="Kopitz M."/>
            <person name="Brambilla E."/>
            <person name="Klenk H.-P."/>
            <person name="Eisen J.A."/>
        </authorList>
    </citation>
    <scope>NUCLEOTIDE SEQUENCE [LARGE SCALE GENOMIC DNA]</scope>
    <source>
        <strain evidence="3">ATCC 51463 / DSM 15997 / CCUG 23171 / LMG 9086</strain>
    </source>
</reference>
<protein>
    <recommendedName>
        <fullName evidence="4">Glycerophosphoryl diester phosphodiesterase membrane domain-containing protein</fullName>
    </recommendedName>
</protein>
<dbReference type="AlphaFoldDB" id="I3ZZ26"/>
<keyword evidence="3" id="KW-1185">Reference proteome</keyword>
<organism evidence="2 3">
    <name type="scientific">Ornithobacterium rhinotracheale (strain ATCC 51463 / DSM 15997 / CCUG 23171 / CIP 104009 / LMG 9086)</name>
    <dbReference type="NCBI Taxonomy" id="867902"/>
    <lineage>
        <taxon>Bacteria</taxon>
        <taxon>Pseudomonadati</taxon>
        <taxon>Bacteroidota</taxon>
        <taxon>Flavobacteriia</taxon>
        <taxon>Flavobacteriales</taxon>
        <taxon>Weeksellaceae</taxon>
        <taxon>Ornithobacterium</taxon>
    </lineage>
</organism>
<name>I3ZZ26_ORNRL</name>
<dbReference type="RefSeq" id="WP_014790561.1">
    <property type="nucleotide sequence ID" value="NC_018016.1"/>
</dbReference>
<evidence type="ECO:0000313" key="2">
    <source>
        <dbReference type="EMBL" id="AFL96960.1"/>
    </source>
</evidence>
<dbReference type="KEGG" id="orh:Ornrh_0762"/>
<feature type="transmembrane region" description="Helical" evidence="1">
    <location>
        <begin position="31"/>
        <end position="50"/>
    </location>
</feature>
<dbReference type="GeneID" id="97257474"/>
<gene>
    <name evidence="2" type="ordered locus">Ornrh_0762</name>
</gene>
<feature type="transmembrane region" description="Helical" evidence="1">
    <location>
        <begin position="134"/>
        <end position="156"/>
    </location>
</feature>
<keyword evidence="1" id="KW-0812">Transmembrane</keyword>